<feature type="region of interest" description="Disordered" evidence="1">
    <location>
        <begin position="1"/>
        <end position="30"/>
    </location>
</feature>
<dbReference type="EMBL" id="NAJM01000030">
    <property type="protein sequence ID" value="RVX69312.1"/>
    <property type="molecule type" value="Genomic_DNA"/>
</dbReference>
<dbReference type="OrthoDB" id="2417614at2759"/>
<feature type="compositionally biased region" description="Low complexity" evidence="1">
    <location>
        <begin position="235"/>
        <end position="244"/>
    </location>
</feature>
<feature type="region of interest" description="Disordered" evidence="1">
    <location>
        <begin position="117"/>
        <end position="143"/>
    </location>
</feature>
<comment type="caution">
    <text evidence="3">The sequence shown here is derived from an EMBL/GenBank/DDBJ whole genome shotgun (WGS) entry which is preliminary data.</text>
</comment>
<name>A0A438N0V1_EXOME</name>
<dbReference type="Pfam" id="PF10544">
    <property type="entry name" value="T5orf172"/>
    <property type="match status" value="1"/>
</dbReference>
<feature type="region of interest" description="Disordered" evidence="1">
    <location>
        <begin position="186"/>
        <end position="263"/>
    </location>
</feature>
<proteinExistence type="predicted"/>
<dbReference type="PANTHER" id="PTHR28094:SF2">
    <property type="entry name" value="BACTERIOPHAGE T5 ORF172 DNA-BINDING DOMAIN-CONTAINING PROTEIN"/>
    <property type="match status" value="1"/>
</dbReference>
<dbReference type="SMART" id="SM00974">
    <property type="entry name" value="T5orf172"/>
    <property type="match status" value="1"/>
</dbReference>
<feature type="compositionally biased region" description="Basic and acidic residues" evidence="1">
    <location>
        <begin position="129"/>
        <end position="139"/>
    </location>
</feature>
<reference evidence="3 4" key="1">
    <citation type="submission" date="2017-03" db="EMBL/GenBank/DDBJ databases">
        <title>Genomes of endolithic fungi from Antarctica.</title>
        <authorList>
            <person name="Coleine C."/>
            <person name="Masonjones S."/>
            <person name="Stajich J.E."/>
        </authorList>
    </citation>
    <scope>NUCLEOTIDE SEQUENCE [LARGE SCALE GENOMIC DNA]</scope>
    <source>
        <strain evidence="3 4">CCFEE 6314</strain>
    </source>
</reference>
<dbReference type="VEuPathDB" id="FungiDB:PV10_05413"/>
<dbReference type="InterPro" id="IPR018306">
    <property type="entry name" value="Phage_T5_Orf172_DNA-bd"/>
</dbReference>
<evidence type="ECO:0000259" key="2">
    <source>
        <dbReference type="SMART" id="SM00974"/>
    </source>
</evidence>
<evidence type="ECO:0000256" key="1">
    <source>
        <dbReference type="SAM" id="MobiDB-lite"/>
    </source>
</evidence>
<sequence>MSFSARTPESLLPRSDSKNPATTCRGITTSGRPCRKALAASPQPSPTPSPVRGSGVLAVLQEEHAAAFFCHHHKDQAVQLLAQSRKQTTLHPLKEKSSIDTLLERVGVLEIDDNVARPRRRKPRTQKTSSEHAITHRDSLPTGWNHLQSPLMSVPTDLVNLPPKSIISNRRPRSNMKFSWSCCLQADSDSDDDRPTRVPKSKLVGDLDSTGPNHRPNHGASVQPSRVTPRPQYLSTQPQQSTSPSPSPSRPTKIEEQVASPVNTQTRSLLSYIPSTLSPQTTSLLLTELSRPISTADEAGYIYIFWLTPESGSAKPDDETASSLLDDEEDFRGGNEYGGLYPSLKSASAQAADQTLQRYASVRRTLNTVHRPSPRSGPDELELTTRRTILLKIGRAANVHRRMSQWSKQCGQEITLIRYYPNTPSSPKAHQLSTSNDMIVGRKVPHVHRVERLVHLELAEKRVVKPECPACGREHREWFEIDASRDGLKSVNEVIKRWIRWAEAAR</sequence>
<evidence type="ECO:0000313" key="3">
    <source>
        <dbReference type="EMBL" id="RVX69312.1"/>
    </source>
</evidence>
<feature type="compositionally biased region" description="Polar residues" evidence="1">
    <location>
        <begin position="18"/>
        <end position="30"/>
    </location>
</feature>
<accession>A0A438N0V1</accession>
<gene>
    <name evidence="3" type="ORF">B0A52_06906</name>
</gene>
<protein>
    <recommendedName>
        <fullName evidence="2">Bacteriophage T5 Orf172 DNA-binding domain-containing protein</fullName>
    </recommendedName>
</protein>
<dbReference type="AlphaFoldDB" id="A0A438N0V1"/>
<organism evidence="3 4">
    <name type="scientific">Exophiala mesophila</name>
    <name type="common">Black yeast-like fungus</name>
    <dbReference type="NCBI Taxonomy" id="212818"/>
    <lineage>
        <taxon>Eukaryota</taxon>
        <taxon>Fungi</taxon>
        <taxon>Dikarya</taxon>
        <taxon>Ascomycota</taxon>
        <taxon>Pezizomycotina</taxon>
        <taxon>Eurotiomycetes</taxon>
        <taxon>Chaetothyriomycetidae</taxon>
        <taxon>Chaetothyriales</taxon>
        <taxon>Herpotrichiellaceae</taxon>
        <taxon>Exophiala</taxon>
    </lineage>
</organism>
<dbReference type="InterPro" id="IPR053006">
    <property type="entry name" value="Meiosis_regulatory"/>
</dbReference>
<feature type="domain" description="Bacteriophage T5 Orf172 DNA-binding" evidence="2">
    <location>
        <begin position="385"/>
        <end position="498"/>
    </location>
</feature>
<evidence type="ECO:0000313" key="4">
    <source>
        <dbReference type="Proteomes" id="UP000288859"/>
    </source>
</evidence>
<dbReference type="Proteomes" id="UP000288859">
    <property type="component" value="Unassembled WGS sequence"/>
</dbReference>
<dbReference type="PANTHER" id="PTHR28094">
    <property type="entry name" value="MEIOTICALLY UP-REGULATED GENE 113 PROTEIN"/>
    <property type="match status" value="1"/>
</dbReference>